<protein>
    <recommendedName>
        <fullName evidence="3">Sel1 repeat family protein</fullName>
    </recommendedName>
</protein>
<organism evidence="1 2">
    <name type="scientific">Morganella psychrotolerans</name>
    <dbReference type="NCBI Taxonomy" id="368603"/>
    <lineage>
        <taxon>Bacteria</taxon>
        <taxon>Pseudomonadati</taxon>
        <taxon>Pseudomonadota</taxon>
        <taxon>Gammaproteobacteria</taxon>
        <taxon>Enterobacterales</taxon>
        <taxon>Morganellaceae</taxon>
        <taxon>Morganella</taxon>
    </lineage>
</organism>
<dbReference type="Proteomes" id="UP000092247">
    <property type="component" value="Unassembled WGS sequence"/>
</dbReference>
<dbReference type="Pfam" id="PF08238">
    <property type="entry name" value="Sel1"/>
    <property type="match status" value="16"/>
</dbReference>
<dbReference type="PANTHER" id="PTHR11102">
    <property type="entry name" value="SEL-1-LIKE PROTEIN"/>
    <property type="match status" value="1"/>
</dbReference>
<dbReference type="STRING" id="368603.AYY16_10945"/>
<dbReference type="InterPro" id="IPR011990">
    <property type="entry name" value="TPR-like_helical_dom_sf"/>
</dbReference>
<gene>
    <name evidence="1" type="ORF">AYY17_09445</name>
</gene>
<dbReference type="SUPFAM" id="SSF81901">
    <property type="entry name" value="HCP-like"/>
    <property type="match status" value="7"/>
</dbReference>
<proteinExistence type="predicted"/>
<dbReference type="SMART" id="SM00671">
    <property type="entry name" value="SEL1"/>
    <property type="match status" value="18"/>
</dbReference>
<evidence type="ECO:0008006" key="3">
    <source>
        <dbReference type="Google" id="ProtNLM"/>
    </source>
</evidence>
<evidence type="ECO:0000313" key="2">
    <source>
        <dbReference type="Proteomes" id="UP000092247"/>
    </source>
</evidence>
<dbReference type="RefSeq" id="WP_067425303.1">
    <property type="nucleotide sequence ID" value="NZ_LZEX01000042.1"/>
</dbReference>
<dbReference type="EMBL" id="LZEX01000042">
    <property type="protein sequence ID" value="OBU03783.1"/>
    <property type="molecule type" value="Genomic_DNA"/>
</dbReference>
<dbReference type="PANTHER" id="PTHR11102:SF160">
    <property type="entry name" value="ERAD-ASSOCIATED E3 UBIQUITIN-PROTEIN LIGASE COMPONENT HRD3"/>
    <property type="match status" value="1"/>
</dbReference>
<dbReference type="InterPro" id="IPR006597">
    <property type="entry name" value="Sel1-like"/>
</dbReference>
<name>A0A1B8H407_9GAMM</name>
<comment type="caution">
    <text evidence="1">The sequence shown here is derived from an EMBL/GenBank/DDBJ whole genome shotgun (WGS) entry which is preliminary data.</text>
</comment>
<evidence type="ECO:0000313" key="1">
    <source>
        <dbReference type="EMBL" id="OBU03783.1"/>
    </source>
</evidence>
<dbReference type="InterPro" id="IPR050767">
    <property type="entry name" value="Sel1_AlgK"/>
</dbReference>
<sequence length="1556" mass="175066">MTKQRKYGLILFTIIVLSGGVWLSQSGTMPTDKGYELYLSGDTEGAFRYFSENAEKDPQAAYALAMMYLGGIDIPASSELGQKWLLASAQAGNKSALYNLGFYRYRGLIKDTPDDLYGIDSLKKSAQAGVREAQELLGSIYLHDKYRNIPSDIELARKYMTDAKEQGSFIAKLGLGYIAYQNDKDYKKAVEILTPLLSEKFVFPAVLLAGIYEEGGNGIAQDLSQAEKYKYMAFSQISSVSSEDLEPQPLSLYGSLTQKEMTARLNKLETLAKNGNQAARYTLFSIYTDGDGVIPDKEKALTYLQPLIDANDPKAMYAWYVATRSHPDYLKKAADAGYPDALFLLYQIYANIRIDYDIQYDAELAKEYLKRAADTGHRDAMMRIIDTTARSYAYPDKETNTLVSSYLAKLLEKYPQDPAVLMLASERYGDDDGHIYDPVRAFEFNKKAAELSPNPEYQDSLAYKYGHGIGIKQDLKKSIEIYKSLIGDKHDRDADDISRHLTDIYFTYDGGNYIDEKEIIAFLKEDVDNNKNYRQAYFYADILLRDDPVKNRERAMELYEKAREYTSRADIHQAKALIALNTGENSQALKLVLDVLDNERARYIISPKEWNDAAQILFSEGKNSAVAKRFWVNFALTDNNPDAIKLIGPLIGHDPDVSYYYALLKLTQAENQPDMTDEVLRPLVELMLTASGLGSSDADEYIISQLKQFDNTSSKPVHLQAFLRITGLAEGDIVPRYKKCADTGSIRCMYELGEIYTNGDYGEKTDPDIAIAWYEKIPDKDYRFTTSRLRNLKEGKAKLAELNALVQKGDAEATYSLAYAWRNGNYGLKSDHNMWLKYLKISADGGYNDAMISLIDNYSETDTISAADKAMLLHLYERLADAGEQNYTRKLAGQYLSGSNLVSADRQKARHYFTKAGREGKYELGEMDTFDRNLKLAGESPNAAYLLGYALLTGNGAQKDQKKSVIYLRQAAQAGHDRAAILLSDILTDGKYDKTAQQWIVEPDLSEAVTWLRQYRGPRDVSENITFYETNLKPALSGDNNAILAIGQKYQQQGNNPAAQLWFGKSAETGYVPAFCLQAEVTDNRIKKQEILRRGAEKGDICSEVQLAALYLSDPAFTPDSAEWNDAVSWLEKGIKNDDPAVSAAAFTALAGLYSGNTRNDSGDSFRKPDNEKYLAFLLSVADHRADAQIALFFYYRNNNDIDNAVIYLKKAHDGGDISATELLYRLYMPSTYCKNSDDADKAALYLTDWLKRTPHEKNRRDRYTQQPETDTKQLGDAWLEGYCDIDPNPEKAIAWYKTSLEYHSTHALSAMYNAQVKNQNAAEAYYYGLLAEVSSLNESGLIATLSEQDRKAVEEQVRKTQEYENYGQFEKETEERRQKAENGNASAAFSLAVSYARGETVPEDTKKMLYYYEMAGKNGYARAYNVLGNLYRKPNERGIVTDGEKALSYFDAGAKLGDSNTAHLAGDMLYFGQAGLKKDYERAAQYYDMTSLEQGDHHSLAKYKLALIYYNKLAGTGSDEDLRKARDSLLLAAKYGDKDAIQALKEWDFSRISGH</sequence>
<dbReference type="Gene3D" id="1.25.40.10">
    <property type="entry name" value="Tetratricopeptide repeat domain"/>
    <property type="match status" value="7"/>
</dbReference>
<accession>A0A1B8H407</accession>
<reference evidence="1 2" key="1">
    <citation type="submission" date="2016-06" db="EMBL/GenBank/DDBJ databases">
        <authorList>
            <person name="Kjaerup R.B."/>
            <person name="Dalgaard T.S."/>
            <person name="Juul-Madsen H.R."/>
        </authorList>
    </citation>
    <scope>NUCLEOTIDE SEQUENCE [LARGE SCALE GENOMIC DNA]</scope>
    <source>
        <strain evidence="1 2">GCSL-Mp3</strain>
    </source>
</reference>